<evidence type="ECO:0000313" key="11">
    <source>
        <dbReference type="EMBL" id="NDW43589.1"/>
    </source>
</evidence>
<dbReference type="Pfam" id="PF04290">
    <property type="entry name" value="DctQ"/>
    <property type="match status" value="1"/>
</dbReference>
<keyword evidence="2 9" id="KW-0813">Transport</keyword>
<evidence type="ECO:0000256" key="9">
    <source>
        <dbReference type="RuleBase" id="RU369079"/>
    </source>
</evidence>
<proteinExistence type="inferred from homology"/>
<dbReference type="InterPro" id="IPR055348">
    <property type="entry name" value="DctQ"/>
</dbReference>
<dbReference type="GO" id="GO:0005886">
    <property type="term" value="C:plasma membrane"/>
    <property type="evidence" value="ECO:0007669"/>
    <property type="project" value="UniProtKB-SubCell"/>
</dbReference>
<comment type="caution">
    <text evidence="11">The sequence shown here is derived from an EMBL/GenBank/DDBJ whole genome shotgun (WGS) entry which is preliminary data.</text>
</comment>
<evidence type="ECO:0000256" key="7">
    <source>
        <dbReference type="ARBA" id="ARBA00023136"/>
    </source>
</evidence>
<sequence>MIKTIHAIEGLSQWVGKAFGWCILILTLSVSYEVFVRYVLNSPTVWAFDMMVQMYGALFLMSGAYALAQDTHVRGDVLYRLFPVRWQARVDFVLYILFFFPGMFALFWYGWEIASDSWRYKEVSWNSPARIQIYFFKTLIPVAGALLMLQGLAEMARCWLAMRSGEWLPRIDDVKETEDMLMHMQEDHPEMYGTQAGGRGNE</sequence>
<reference evidence="11" key="1">
    <citation type="submission" date="2020-02" db="EMBL/GenBank/DDBJ databases">
        <title>Delineation of the pyrene-degrading pathway in Roseobacter clade bacteria by genomic analysis.</title>
        <authorList>
            <person name="Zhou H."/>
            <person name="Wang H."/>
        </authorList>
    </citation>
    <scope>NUCLEOTIDE SEQUENCE</scope>
    <source>
        <strain evidence="11">PrR005</strain>
    </source>
</reference>
<dbReference type="AlphaFoldDB" id="A0A6B2NLL6"/>
<feature type="transmembrane region" description="Helical" evidence="9">
    <location>
        <begin position="89"/>
        <end position="111"/>
    </location>
</feature>
<keyword evidence="5 9" id="KW-0812">Transmembrane</keyword>
<comment type="similarity">
    <text evidence="8 9">Belongs to the TRAP transporter small permease family.</text>
</comment>
<dbReference type="RefSeq" id="WP_164126984.1">
    <property type="nucleotide sequence ID" value="NZ_JAAGOX010000002.1"/>
</dbReference>
<organism evidence="11">
    <name type="scientific">Ruegeria sp. PrR005</name>
    <dbReference type="NCBI Taxonomy" id="2706882"/>
    <lineage>
        <taxon>Bacteria</taxon>
        <taxon>Pseudomonadati</taxon>
        <taxon>Pseudomonadota</taxon>
        <taxon>Alphaproteobacteria</taxon>
        <taxon>Rhodobacterales</taxon>
        <taxon>Roseobacteraceae</taxon>
        <taxon>Ruegeria</taxon>
    </lineage>
</organism>
<comment type="subcellular location">
    <subcellularLocation>
        <location evidence="1 9">Cell inner membrane</location>
        <topology evidence="1 9">Multi-pass membrane protein</topology>
    </subcellularLocation>
</comment>
<dbReference type="PANTHER" id="PTHR35011:SF4">
    <property type="entry name" value="SLL1102 PROTEIN"/>
    <property type="match status" value="1"/>
</dbReference>
<keyword evidence="4 9" id="KW-0997">Cell inner membrane</keyword>
<feature type="domain" description="Tripartite ATP-independent periplasmic transporters DctQ component" evidence="10">
    <location>
        <begin position="26"/>
        <end position="159"/>
    </location>
</feature>
<dbReference type="PANTHER" id="PTHR35011">
    <property type="entry name" value="2,3-DIKETO-L-GULONATE TRAP TRANSPORTER SMALL PERMEASE PROTEIN YIAM"/>
    <property type="match status" value="1"/>
</dbReference>
<comment type="function">
    <text evidence="9">Part of the tripartite ATP-independent periplasmic (TRAP) transport system.</text>
</comment>
<dbReference type="EMBL" id="JAAGOX010000002">
    <property type="protein sequence ID" value="NDW43589.1"/>
    <property type="molecule type" value="Genomic_DNA"/>
</dbReference>
<keyword evidence="6 9" id="KW-1133">Transmembrane helix</keyword>
<evidence type="ECO:0000256" key="8">
    <source>
        <dbReference type="ARBA" id="ARBA00038436"/>
    </source>
</evidence>
<keyword evidence="7 9" id="KW-0472">Membrane</keyword>
<evidence type="ECO:0000259" key="10">
    <source>
        <dbReference type="Pfam" id="PF04290"/>
    </source>
</evidence>
<feature type="transmembrane region" description="Helical" evidence="9">
    <location>
        <begin position="21"/>
        <end position="40"/>
    </location>
</feature>
<keyword evidence="3" id="KW-1003">Cell membrane</keyword>
<evidence type="ECO:0000256" key="4">
    <source>
        <dbReference type="ARBA" id="ARBA00022519"/>
    </source>
</evidence>
<evidence type="ECO:0000256" key="3">
    <source>
        <dbReference type="ARBA" id="ARBA00022475"/>
    </source>
</evidence>
<name>A0A6B2NLL6_9RHOB</name>
<gene>
    <name evidence="11" type="ORF">G0P99_01295</name>
</gene>
<evidence type="ECO:0000256" key="6">
    <source>
        <dbReference type="ARBA" id="ARBA00022989"/>
    </source>
</evidence>
<dbReference type="InterPro" id="IPR007387">
    <property type="entry name" value="TRAP_DctQ"/>
</dbReference>
<accession>A0A6B2NLL6</accession>
<feature type="transmembrane region" description="Helical" evidence="9">
    <location>
        <begin position="46"/>
        <end position="68"/>
    </location>
</feature>
<comment type="subunit">
    <text evidence="9">The complex comprises the extracytoplasmic solute receptor protein and the two transmembrane proteins.</text>
</comment>
<dbReference type="GO" id="GO:0022857">
    <property type="term" value="F:transmembrane transporter activity"/>
    <property type="evidence" value="ECO:0007669"/>
    <property type="project" value="UniProtKB-UniRule"/>
</dbReference>
<evidence type="ECO:0000256" key="2">
    <source>
        <dbReference type="ARBA" id="ARBA00022448"/>
    </source>
</evidence>
<feature type="transmembrane region" description="Helical" evidence="9">
    <location>
        <begin position="131"/>
        <end position="153"/>
    </location>
</feature>
<evidence type="ECO:0000256" key="1">
    <source>
        <dbReference type="ARBA" id="ARBA00004429"/>
    </source>
</evidence>
<evidence type="ECO:0000256" key="5">
    <source>
        <dbReference type="ARBA" id="ARBA00022692"/>
    </source>
</evidence>
<protein>
    <recommendedName>
        <fullName evidence="9">TRAP transporter small permease protein</fullName>
    </recommendedName>
</protein>